<dbReference type="RefSeq" id="WP_186978422.1">
    <property type="nucleotide sequence ID" value="NZ_JACOOH010000010.1"/>
</dbReference>
<evidence type="ECO:0000259" key="2">
    <source>
        <dbReference type="Pfam" id="PF14322"/>
    </source>
</evidence>
<evidence type="ECO:0000256" key="1">
    <source>
        <dbReference type="SAM" id="SignalP"/>
    </source>
</evidence>
<dbReference type="Gene3D" id="1.25.40.900">
    <property type="match status" value="1"/>
</dbReference>
<feature type="signal peptide" evidence="1">
    <location>
        <begin position="1"/>
        <end position="22"/>
    </location>
</feature>
<dbReference type="Pfam" id="PF14322">
    <property type="entry name" value="SusD-like_3"/>
    <property type="match status" value="1"/>
</dbReference>
<name>A0ABR7D631_9BACT</name>
<feature type="chain" id="PRO_5046618802" evidence="1">
    <location>
        <begin position="23"/>
        <end position="488"/>
    </location>
</feature>
<keyword evidence="1" id="KW-0732">Signal</keyword>
<evidence type="ECO:0000313" key="4">
    <source>
        <dbReference type="Proteomes" id="UP000646484"/>
    </source>
</evidence>
<keyword evidence="4" id="KW-1185">Reference proteome</keyword>
<gene>
    <name evidence="3" type="ORF">H8S64_19850</name>
</gene>
<dbReference type="PROSITE" id="PS51257">
    <property type="entry name" value="PROKAR_LIPOPROTEIN"/>
    <property type="match status" value="1"/>
</dbReference>
<evidence type="ECO:0000313" key="3">
    <source>
        <dbReference type="EMBL" id="MBC5623354.1"/>
    </source>
</evidence>
<dbReference type="Proteomes" id="UP000646484">
    <property type="component" value="Unassembled WGS sequence"/>
</dbReference>
<dbReference type="InterPro" id="IPR011990">
    <property type="entry name" value="TPR-like_helical_dom_sf"/>
</dbReference>
<reference evidence="3 4" key="1">
    <citation type="submission" date="2020-08" db="EMBL/GenBank/DDBJ databases">
        <title>Genome public.</title>
        <authorList>
            <person name="Liu C."/>
            <person name="Sun Q."/>
        </authorList>
    </citation>
    <scope>NUCLEOTIDE SEQUENCE [LARGE SCALE GENOMIC DNA]</scope>
    <source>
        <strain evidence="3 4">NSJ-56</strain>
    </source>
</reference>
<dbReference type="EMBL" id="JACOOH010000010">
    <property type="protein sequence ID" value="MBC5623354.1"/>
    <property type="molecule type" value="Genomic_DNA"/>
</dbReference>
<organism evidence="3 4">
    <name type="scientific">Butyricimonas hominis</name>
    <dbReference type="NCBI Taxonomy" id="2763032"/>
    <lineage>
        <taxon>Bacteria</taxon>
        <taxon>Pseudomonadati</taxon>
        <taxon>Bacteroidota</taxon>
        <taxon>Bacteroidia</taxon>
        <taxon>Bacteroidales</taxon>
        <taxon>Odoribacteraceae</taxon>
        <taxon>Butyricimonas</taxon>
    </lineage>
</organism>
<feature type="domain" description="SusD-like N-terminal" evidence="2">
    <location>
        <begin position="21"/>
        <end position="210"/>
    </location>
</feature>
<comment type="caution">
    <text evidence="3">The sequence shown here is derived from an EMBL/GenBank/DDBJ whole genome shotgun (WGS) entry which is preliminary data.</text>
</comment>
<dbReference type="SUPFAM" id="SSF48452">
    <property type="entry name" value="TPR-like"/>
    <property type="match status" value="1"/>
</dbReference>
<proteinExistence type="predicted"/>
<protein>
    <submittedName>
        <fullName evidence="3">RagB/SusD family nutrient uptake outer membrane protein</fullName>
    </submittedName>
</protein>
<sequence>MIRYNYLLLLMLFGLAACNSWLDVESDNQASDEKTFKDYTGFRSALNGVYYKLSEPEMYGRELSWGFLSVLSQTYEAGDVSQNDAYKAAVVYDYNSKDVKDVISKIWKGGYNAIANCNKLIAEIEAKDASFFPLGERERNLIYGEALALRGYLHLDLLRMFAPAPATGDNGAYIPYVTVYPTHYESALPTSEVLRLAKEDLLKAKDLVVQNDTLDDEMAYANRFVAEDSGNRFFSFRGTRMNYLAVCGTLARLCLYAGENEEANRYALHVYELVEAKEDSWDIYFTSSSDLNVSGVNKYVKAYNDILFAFYNKKLTEDVEDFTEATGKPKMLLKNAGSLFGDRGDGDDYRQYLVDWTIDANRSQKWLDLGASENFVRVQYALIPALRFSEICYILAETTYGSAAGNAAAVKYLEEVRGGRGCKRNIPESVSASTFKEELIWEGMKEYLAEGQTFFMFKRLNHPVLSGSESVTLGNSFVLPLPDDEKVF</sequence>
<dbReference type="InterPro" id="IPR033985">
    <property type="entry name" value="SusD-like_N"/>
</dbReference>
<accession>A0ABR7D631</accession>
<dbReference type="Gene3D" id="1.25.40.390">
    <property type="match status" value="1"/>
</dbReference>